<dbReference type="InterPro" id="IPR002213">
    <property type="entry name" value="UDP_glucos_trans"/>
</dbReference>
<keyword evidence="5" id="KW-0812">Transmembrane</keyword>
<proteinExistence type="inferred from homology"/>
<comment type="catalytic activity">
    <reaction evidence="5">
        <text>glucuronate acceptor + UDP-alpha-D-glucuronate = acceptor beta-D-glucuronoside + UDP + H(+)</text>
        <dbReference type="Rhea" id="RHEA:21032"/>
        <dbReference type="ChEBI" id="CHEBI:15378"/>
        <dbReference type="ChEBI" id="CHEBI:58052"/>
        <dbReference type="ChEBI" id="CHEBI:58223"/>
        <dbReference type="ChEBI" id="CHEBI:132367"/>
        <dbReference type="ChEBI" id="CHEBI:132368"/>
        <dbReference type="EC" id="2.4.1.17"/>
    </reaction>
</comment>
<dbReference type="KEGG" id="lgi:LOTGIDRAFT_170026"/>
<dbReference type="STRING" id="225164.V4B289"/>
<dbReference type="FunFam" id="3.40.50.2000:FF:000021">
    <property type="entry name" value="UDP-glucuronosyltransferase"/>
    <property type="match status" value="1"/>
</dbReference>
<dbReference type="InterPro" id="IPR035595">
    <property type="entry name" value="UDP_glycos_trans_CS"/>
</dbReference>
<keyword evidence="3 4" id="KW-0808">Transferase</keyword>
<keyword evidence="5" id="KW-1133">Transmembrane helix</keyword>
<accession>V4B289</accession>
<dbReference type="CDD" id="cd03784">
    <property type="entry name" value="GT1_Gtf-like"/>
    <property type="match status" value="1"/>
</dbReference>
<dbReference type="SUPFAM" id="SSF53756">
    <property type="entry name" value="UDP-Glycosyltransferase/glycogen phosphorylase"/>
    <property type="match status" value="1"/>
</dbReference>
<dbReference type="AlphaFoldDB" id="V4B289"/>
<protein>
    <recommendedName>
        <fullName evidence="5">UDP-glucuronosyltransferase</fullName>
        <ecNumber evidence="5">2.4.1.17</ecNumber>
    </recommendedName>
</protein>
<dbReference type="OrthoDB" id="6072202at2759"/>
<name>V4B289_LOTGI</name>
<dbReference type="OMA" id="MMEEMFA"/>
<dbReference type="GO" id="GO:0015020">
    <property type="term" value="F:glucuronosyltransferase activity"/>
    <property type="evidence" value="ECO:0007669"/>
    <property type="project" value="UniProtKB-EC"/>
</dbReference>
<evidence type="ECO:0000256" key="2">
    <source>
        <dbReference type="ARBA" id="ARBA00022676"/>
    </source>
</evidence>
<gene>
    <name evidence="6" type="ORF">LOTGIDRAFT_170026</name>
</gene>
<sequence length="504" mass="57635">MKIVIWCTVLSILCINYAWSAKILFIGIPMYSHFRNFAFVSDVLVNKGHDLWMVTTSKLDDQLKLKDRGIKSIHFTNESQIEELVDLVVAERVEKYLRTGRHQRNFEPILKLENRILSDQPLLSRIKRKDFDLVVLDNSPIAYMLVIIPYKFDIPFILYGPFYDAISHRIPFSPAVITPPLLAATERMSFIERLQSTLLYLTILIFYPFSMGNEAAIFAPEKPNIHLMDIISKSELVIFEFNIMLHFPIPLLPNIISIGDVTPKSSLEIPNNFQKFSDRSKNGVVLVSFGSLASTGDKPVFKKLVSAFKRTKYNYIIKGEFTQSDNQILAENWIPQSSLLKHANIKLFITHCGANGIREAIIGGVPMLGFPLFAEQPGNAFKMQSRGFGIKMDLYWDNEDDIVKSINEIIENPQYKNTVKRASEFMNAQKGNATLEAVFWIETILKFGGEYLRSAGVDIPLYQYLLLDVIFVLICIIIVVILIMYLICKCICNRMCSKSKTKRE</sequence>
<evidence type="ECO:0000256" key="5">
    <source>
        <dbReference type="RuleBase" id="RU362059"/>
    </source>
</evidence>
<comment type="subcellular location">
    <subcellularLocation>
        <location evidence="5">Membrane</location>
        <topology evidence="5">Single-pass membrane protein</topology>
    </subcellularLocation>
</comment>
<organism evidence="6 7">
    <name type="scientific">Lottia gigantea</name>
    <name type="common">Giant owl limpet</name>
    <dbReference type="NCBI Taxonomy" id="225164"/>
    <lineage>
        <taxon>Eukaryota</taxon>
        <taxon>Metazoa</taxon>
        <taxon>Spiralia</taxon>
        <taxon>Lophotrochozoa</taxon>
        <taxon>Mollusca</taxon>
        <taxon>Gastropoda</taxon>
        <taxon>Patellogastropoda</taxon>
        <taxon>Lottioidea</taxon>
        <taxon>Lottiidae</taxon>
        <taxon>Lottia</taxon>
    </lineage>
</organism>
<dbReference type="Pfam" id="PF00201">
    <property type="entry name" value="UDPGT"/>
    <property type="match status" value="1"/>
</dbReference>
<comment type="similarity">
    <text evidence="1 4">Belongs to the UDP-glycosyltransferase family.</text>
</comment>
<dbReference type="InterPro" id="IPR050271">
    <property type="entry name" value="UDP-glycosyltransferase"/>
</dbReference>
<dbReference type="PROSITE" id="PS00375">
    <property type="entry name" value="UDPGT"/>
    <property type="match status" value="1"/>
</dbReference>
<dbReference type="PANTHER" id="PTHR48043">
    <property type="entry name" value="EG:EG0003.4 PROTEIN-RELATED"/>
    <property type="match status" value="1"/>
</dbReference>
<dbReference type="GeneID" id="20241300"/>
<evidence type="ECO:0000313" key="7">
    <source>
        <dbReference type="Proteomes" id="UP000030746"/>
    </source>
</evidence>
<keyword evidence="7" id="KW-1185">Reference proteome</keyword>
<evidence type="ECO:0000256" key="4">
    <source>
        <dbReference type="RuleBase" id="RU003718"/>
    </source>
</evidence>
<dbReference type="CTD" id="20241300"/>
<evidence type="ECO:0000256" key="1">
    <source>
        <dbReference type="ARBA" id="ARBA00009995"/>
    </source>
</evidence>
<keyword evidence="5" id="KW-0472">Membrane</keyword>
<evidence type="ECO:0000256" key="3">
    <source>
        <dbReference type="ARBA" id="ARBA00022679"/>
    </source>
</evidence>
<dbReference type="RefSeq" id="XP_009066903.1">
    <property type="nucleotide sequence ID" value="XM_009068655.1"/>
</dbReference>
<dbReference type="EC" id="2.4.1.17" evidence="5"/>
<dbReference type="Gene3D" id="3.40.50.2000">
    <property type="entry name" value="Glycogen Phosphorylase B"/>
    <property type="match status" value="2"/>
</dbReference>
<dbReference type="PANTHER" id="PTHR48043:SF145">
    <property type="entry name" value="FI06409P-RELATED"/>
    <property type="match status" value="1"/>
</dbReference>
<dbReference type="Proteomes" id="UP000030746">
    <property type="component" value="Unassembled WGS sequence"/>
</dbReference>
<feature type="transmembrane region" description="Helical" evidence="5">
    <location>
        <begin position="461"/>
        <end position="488"/>
    </location>
</feature>
<dbReference type="GO" id="GO:0016020">
    <property type="term" value="C:membrane"/>
    <property type="evidence" value="ECO:0007669"/>
    <property type="project" value="UniProtKB-SubCell"/>
</dbReference>
<dbReference type="HOGENOM" id="CLU_012949_3_2_1"/>
<dbReference type="EMBL" id="KB203918">
    <property type="protein sequence ID" value="ESO82399.1"/>
    <property type="molecule type" value="Genomic_DNA"/>
</dbReference>
<reference evidence="6 7" key="1">
    <citation type="journal article" date="2013" name="Nature">
        <title>Insights into bilaterian evolution from three spiralian genomes.</title>
        <authorList>
            <person name="Simakov O."/>
            <person name="Marletaz F."/>
            <person name="Cho S.J."/>
            <person name="Edsinger-Gonzales E."/>
            <person name="Havlak P."/>
            <person name="Hellsten U."/>
            <person name="Kuo D.H."/>
            <person name="Larsson T."/>
            <person name="Lv J."/>
            <person name="Arendt D."/>
            <person name="Savage R."/>
            <person name="Osoegawa K."/>
            <person name="de Jong P."/>
            <person name="Grimwood J."/>
            <person name="Chapman J.A."/>
            <person name="Shapiro H."/>
            <person name="Aerts A."/>
            <person name="Otillar R.P."/>
            <person name="Terry A.Y."/>
            <person name="Boore J.L."/>
            <person name="Grigoriev I.V."/>
            <person name="Lindberg D.R."/>
            <person name="Seaver E.C."/>
            <person name="Weisblat D.A."/>
            <person name="Putnam N.H."/>
            <person name="Rokhsar D.S."/>
        </authorList>
    </citation>
    <scope>NUCLEOTIDE SEQUENCE [LARGE SCALE GENOMIC DNA]</scope>
</reference>
<evidence type="ECO:0000313" key="6">
    <source>
        <dbReference type="EMBL" id="ESO82399.1"/>
    </source>
</evidence>
<keyword evidence="2 4" id="KW-0328">Glycosyltransferase</keyword>